<name>A0A8D9B6V8_9HEMI</name>
<organism evidence="1">
    <name type="scientific">Cacopsylla melanoneura</name>
    <dbReference type="NCBI Taxonomy" id="428564"/>
    <lineage>
        <taxon>Eukaryota</taxon>
        <taxon>Metazoa</taxon>
        <taxon>Ecdysozoa</taxon>
        <taxon>Arthropoda</taxon>
        <taxon>Hexapoda</taxon>
        <taxon>Insecta</taxon>
        <taxon>Pterygota</taxon>
        <taxon>Neoptera</taxon>
        <taxon>Paraneoptera</taxon>
        <taxon>Hemiptera</taxon>
        <taxon>Sternorrhyncha</taxon>
        <taxon>Psylloidea</taxon>
        <taxon>Psyllidae</taxon>
        <taxon>Psyllinae</taxon>
        <taxon>Cacopsylla</taxon>
    </lineage>
</organism>
<reference evidence="1" key="1">
    <citation type="submission" date="2021-05" db="EMBL/GenBank/DDBJ databases">
        <authorList>
            <person name="Alioto T."/>
            <person name="Alioto T."/>
            <person name="Gomez Garrido J."/>
        </authorList>
    </citation>
    <scope>NUCLEOTIDE SEQUENCE</scope>
</reference>
<dbReference type="EMBL" id="HBUF01613262">
    <property type="protein sequence ID" value="CAG6779210.1"/>
    <property type="molecule type" value="Transcribed_RNA"/>
</dbReference>
<dbReference type="AlphaFoldDB" id="A0A8D9B6V8"/>
<proteinExistence type="predicted"/>
<accession>A0A8D9B6V8</accession>
<evidence type="ECO:0000313" key="1">
    <source>
        <dbReference type="EMBL" id="CAG6779210.1"/>
    </source>
</evidence>
<protein>
    <submittedName>
        <fullName evidence="1">Uncharacterized protein</fullName>
    </submittedName>
</protein>
<sequence>MSQKASAPGMPTPPFCFHSSQYLPGLVQAGLHTKGSCKEWKGWTSRLLCRKQPNTIPTLIQKEVKNTSRLPHTKRLYGTDTIGCCCTQSCVTQVLRCNFPQTVSKRSQIRKKYSEKRIMNISSSLTKI</sequence>